<name>A0AAV4RFX5_CAEEX</name>
<dbReference type="AlphaFoldDB" id="A0AAV4RFX5"/>
<keyword evidence="2" id="KW-1185">Reference proteome</keyword>
<organism evidence="1 2">
    <name type="scientific">Caerostris extrusa</name>
    <name type="common">Bark spider</name>
    <name type="synonym">Caerostris bankana</name>
    <dbReference type="NCBI Taxonomy" id="172846"/>
    <lineage>
        <taxon>Eukaryota</taxon>
        <taxon>Metazoa</taxon>
        <taxon>Ecdysozoa</taxon>
        <taxon>Arthropoda</taxon>
        <taxon>Chelicerata</taxon>
        <taxon>Arachnida</taxon>
        <taxon>Araneae</taxon>
        <taxon>Araneomorphae</taxon>
        <taxon>Entelegynae</taxon>
        <taxon>Araneoidea</taxon>
        <taxon>Araneidae</taxon>
        <taxon>Caerostris</taxon>
    </lineage>
</organism>
<proteinExistence type="predicted"/>
<comment type="caution">
    <text evidence="1">The sequence shown here is derived from an EMBL/GenBank/DDBJ whole genome shotgun (WGS) entry which is preliminary data.</text>
</comment>
<reference evidence="1 2" key="1">
    <citation type="submission" date="2021-06" db="EMBL/GenBank/DDBJ databases">
        <title>Caerostris extrusa draft genome.</title>
        <authorList>
            <person name="Kono N."/>
            <person name="Arakawa K."/>
        </authorList>
    </citation>
    <scope>NUCLEOTIDE SEQUENCE [LARGE SCALE GENOMIC DNA]</scope>
</reference>
<dbReference type="EMBL" id="BPLR01007942">
    <property type="protein sequence ID" value="GIY20869.1"/>
    <property type="molecule type" value="Genomic_DNA"/>
</dbReference>
<dbReference type="Proteomes" id="UP001054945">
    <property type="component" value="Unassembled WGS sequence"/>
</dbReference>
<protein>
    <submittedName>
        <fullName evidence="1">Uncharacterized protein</fullName>
    </submittedName>
</protein>
<gene>
    <name evidence="1" type="ORF">CEXT_393901</name>
</gene>
<accession>A0AAV4RFX5</accession>
<evidence type="ECO:0000313" key="2">
    <source>
        <dbReference type="Proteomes" id="UP001054945"/>
    </source>
</evidence>
<evidence type="ECO:0000313" key="1">
    <source>
        <dbReference type="EMBL" id="GIY20869.1"/>
    </source>
</evidence>
<sequence>MRFKTSSLAQLSGKRYKCPMINEIHLDRINRVGETVEGKRYHFRFPSDNQHLPMKAGTLPITSSRDAVPLFLSSYSGRRFPFCNLILFSGDSESKRYHFRFPSDNQHLPMEAGTLPMRDCCRERENMFVSFFSCSGWFRIRRNKCVLKWSWRLDASILVVEENFSE</sequence>